<evidence type="ECO:0000313" key="10">
    <source>
        <dbReference type="EMBL" id="SLM15809.1"/>
    </source>
</evidence>
<evidence type="ECO:0000256" key="1">
    <source>
        <dbReference type="ARBA" id="ARBA00004651"/>
    </source>
</evidence>
<keyword evidence="3 7" id="KW-0812">Transmembrane</keyword>
<dbReference type="PANTHER" id="PTHR30572">
    <property type="entry name" value="MEMBRANE COMPONENT OF TRANSPORTER-RELATED"/>
    <property type="match status" value="1"/>
</dbReference>
<dbReference type="EMBL" id="FWDM01000040">
    <property type="protein sequence ID" value="SLM15809.1"/>
    <property type="molecule type" value="Genomic_DNA"/>
</dbReference>
<feature type="domain" description="ABC3 transporter permease C-terminal" evidence="8">
    <location>
        <begin position="306"/>
        <end position="432"/>
    </location>
</feature>
<keyword evidence="2" id="KW-1003">Cell membrane</keyword>
<evidence type="ECO:0000256" key="3">
    <source>
        <dbReference type="ARBA" id="ARBA00022692"/>
    </source>
</evidence>
<dbReference type="GO" id="GO:0005886">
    <property type="term" value="C:plasma membrane"/>
    <property type="evidence" value="ECO:0007669"/>
    <property type="project" value="UniProtKB-SubCell"/>
</dbReference>
<feature type="transmembrane region" description="Helical" evidence="7">
    <location>
        <begin position="21"/>
        <end position="41"/>
    </location>
</feature>
<keyword evidence="5 7" id="KW-0472">Membrane</keyword>
<reference evidence="10" key="1">
    <citation type="submission" date="2017-02" db="EMBL/GenBank/DDBJ databases">
        <authorList>
            <person name="Regsiter A."/>
            <person name="William W."/>
        </authorList>
    </citation>
    <scope>NUCLEOTIDE SEQUENCE</scope>
    <source>
        <strain evidence="10">Bib</strain>
    </source>
</reference>
<dbReference type="Pfam" id="PF12704">
    <property type="entry name" value="MacB_PCD"/>
    <property type="match status" value="1"/>
</dbReference>
<keyword evidence="4 7" id="KW-1133">Transmembrane helix</keyword>
<dbReference type="InterPro" id="IPR003838">
    <property type="entry name" value="ABC3_permease_C"/>
</dbReference>
<evidence type="ECO:0000256" key="2">
    <source>
        <dbReference type="ARBA" id="ARBA00022475"/>
    </source>
</evidence>
<feature type="transmembrane region" description="Helical" evidence="7">
    <location>
        <begin position="303"/>
        <end position="323"/>
    </location>
</feature>
<proteinExistence type="inferred from homology"/>
<protein>
    <submittedName>
        <fullName evidence="10">Putative ABC transporter, permease protein</fullName>
    </submittedName>
</protein>
<sequence length="441" mass="47790">MNMVLPRIAARNLLRQKKRTILLAGAIAFGIMIVTLINGFAGSFIQNVSENFAYLMGGHVFVSGSEYTPSGKRISVIRDDSVIMKALEDSGQKWASIAKTSQATASLIFEGKSVSQNLTGIDITHSKMLKERLVLVKGSWEDASQPDAIIISQSVANKLNVLPGDKIVAQLQTVTGQNNVGEFRVAAISVDSSIIGSRMTYVQLEYLNNLIGLGKGEYMSLGIMLDRLDLSDGFATSLYTSMKGNGIQLFDRNAKQESTSTTPFQAMISEQNSETWSGTKYRVYTIDDVLSQARQIVVALDTASVAILIVLFAIVMIGISNTFRMSMYERIREIGTMRAVGVQRGEIRAMFLYEALFLALAGAIAGIVLALVIMGILGLFSFDPQSAIFLILKRGHLSFYLPPLRAIGNIAIIAVLTLVAVYAPANAAAKLAPAEALRTVK</sequence>
<evidence type="ECO:0000256" key="5">
    <source>
        <dbReference type="ARBA" id="ARBA00023136"/>
    </source>
</evidence>
<dbReference type="InterPro" id="IPR025857">
    <property type="entry name" value="MacB_PCD"/>
</dbReference>
<feature type="domain" description="MacB-like periplasmic core" evidence="9">
    <location>
        <begin position="20"/>
        <end position="206"/>
    </location>
</feature>
<dbReference type="GO" id="GO:0022857">
    <property type="term" value="F:transmembrane transporter activity"/>
    <property type="evidence" value="ECO:0007669"/>
    <property type="project" value="TreeGrafter"/>
</dbReference>
<evidence type="ECO:0000256" key="6">
    <source>
        <dbReference type="ARBA" id="ARBA00038076"/>
    </source>
</evidence>
<evidence type="ECO:0000256" key="4">
    <source>
        <dbReference type="ARBA" id="ARBA00022989"/>
    </source>
</evidence>
<comment type="subcellular location">
    <subcellularLocation>
        <location evidence="1">Cell membrane</location>
        <topology evidence="1">Multi-pass membrane protein</topology>
    </subcellularLocation>
</comment>
<comment type="similarity">
    <text evidence="6">Belongs to the ABC-4 integral membrane protein family.</text>
</comment>
<dbReference type="Pfam" id="PF02687">
    <property type="entry name" value="FtsX"/>
    <property type="match status" value="1"/>
</dbReference>
<dbReference type="AlphaFoldDB" id="A0A3P3XMW4"/>
<name>A0A3P3XMW4_9SPIR</name>
<evidence type="ECO:0000259" key="9">
    <source>
        <dbReference type="Pfam" id="PF12704"/>
    </source>
</evidence>
<organism evidence="10">
    <name type="scientific">uncultured spirochete</name>
    <dbReference type="NCBI Taxonomy" id="156406"/>
    <lineage>
        <taxon>Bacteria</taxon>
        <taxon>Pseudomonadati</taxon>
        <taxon>Spirochaetota</taxon>
        <taxon>Spirochaetia</taxon>
        <taxon>Spirochaetales</taxon>
        <taxon>environmental samples</taxon>
    </lineage>
</organism>
<dbReference type="PANTHER" id="PTHR30572:SF4">
    <property type="entry name" value="ABC TRANSPORTER PERMEASE YTRF"/>
    <property type="match status" value="1"/>
</dbReference>
<feature type="transmembrane region" description="Helical" evidence="7">
    <location>
        <begin position="351"/>
        <end position="380"/>
    </location>
</feature>
<feature type="transmembrane region" description="Helical" evidence="7">
    <location>
        <begin position="400"/>
        <end position="423"/>
    </location>
</feature>
<accession>A0A3P3XMW4</accession>
<evidence type="ECO:0000256" key="7">
    <source>
        <dbReference type="SAM" id="Phobius"/>
    </source>
</evidence>
<dbReference type="InterPro" id="IPR050250">
    <property type="entry name" value="Macrolide_Exporter_MacB"/>
</dbReference>
<gene>
    <name evidence="10" type="ORF">SPIROBIBN47_80025</name>
</gene>
<evidence type="ECO:0000259" key="8">
    <source>
        <dbReference type="Pfam" id="PF02687"/>
    </source>
</evidence>